<evidence type="ECO:0000256" key="1">
    <source>
        <dbReference type="ARBA" id="ARBA00022679"/>
    </source>
</evidence>
<accession>A0A1T5IJ13</accession>
<evidence type="ECO:0000313" key="6">
    <source>
        <dbReference type="EMBL" id="SKC39090.1"/>
    </source>
</evidence>
<keyword evidence="2" id="KW-0547">Nucleotide-binding</keyword>
<sequence length="295" mass="32679">MKILFVVNPVSGATSNDKAILFIHEKARETRTDFKFCYTTGENDEDVILTQLKDYEPDRVVACGGDGTVQLVARVLMGKNVPIAILPLGSANGLATALGLPQGLEDAVTLSMTGKKVKPLDILRFDNKHYCTHLADIGINARMVKRYTEEGGSGMIGYAKHLVQSIKESPLLKYTIKTPERTYHKEGYMMAFANAHMYGTGIHISQGSVSDGKFEICNVERVALDDAIKAGLTKFNVFIDKNMFSDVISCAKAEITIDQKTDFQIDGEYMGQIDHLHIDILPSYLHIVTQEDNRE</sequence>
<feature type="domain" description="DAGKc" evidence="5">
    <location>
        <begin position="1"/>
        <end position="129"/>
    </location>
</feature>
<dbReference type="STRING" id="688867.SAMN05660236_0088"/>
<dbReference type="InterPro" id="IPR016064">
    <property type="entry name" value="NAD/diacylglycerol_kinase_sf"/>
</dbReference>
<dbReference type="Gene3D" id="2.60.200.40">
    <property type="match status" value="1"/>
</dbReference>
<protein>
    <submittedName>
        <fullName evidence="6">Diacylglycerol kinase family enzyme</fullName>
    </submittedName>
</protein>
<dbReference type="Pfam" id="PF19279">
    <property type="entry name" value="YegS_C"/>
    <property type="match status" value="1"/>
</dbReference>
<dbReference type="GO" id="GO:0016301">
    <property type="term" value="F:kinase activity"/>
    <property type="evidence" value="ECO:0007669"/>
    <property type="project" value="UniProtKB-KW"/>
</dbReference>
<dbReference type="OrthoDB" id="9786026at2"/>
<proteinExistence type="predicted"/>
<keyword evidence="4" id="KW-0067">ATP-binding</keyword>
<dbReference type="Gene3D" id="3.40.50.10330">
    <property type="entry name" value="Probable inorganic polyphosphate/atp-NAD kinase, domain 1"/>
    <property type="match status" value="1"/>
</dbReference>
<dbReference type="SUPFAM" id="SSF111331">
    <property type="entry name" value="NAD kinase/diacylglycerol kinase-like"/>
    <property type="match status" value="1"/>
</dbReference>
<keyword evidence="1" id="KW-0808">Transferase</keyword>
<reference evidence="6 7" key="1">
    <citation type="submission" date="2017-02" db="EMBL/GenBank/DDBJ databases">
        <authorList>
            <person name="Peterson S.W."/>
        </authorList>
    </citation>
    <scope>NUCLEOTIDE SEQUENCE [LARGE SCALE GENOMIC DNA]</scope>
    <source>
        <strain evidence="6 7">DSM 25262</strain>
    </source>
</reference>
<dbReference type="RefSeq" id="WP_079684745.1">
    <property type="nucleotide sequence ID" value="NZ_FUZU01000001.1"/>
</dbReference>
<gene>
    <name evidence="6" type="ORF">SAMN05660236_0088</name>
</gene>
<dbReference type="AlphaFoldDB" id="A0A1T5IJ13"/>
<dbReference type="GO" id="GO:0005524">
    <property type="term" value="F:ATP binding"/>
    <property type="evidence" value="ECO:0007669"/>
    <property type="project" value="UniProtKB-KW"/>
</dbReference>
<evidence type="ECO:0000256" key="2">
    <source>
        <dbReference type="ARBA" id="ARBA00022741"/>
    </source>
</evidence>
<keyword evidence="7" id="KW-1185">Reference proteome</keyword>
<dbReference type="Proteomes" id="UP000190961">
    <property type="component" value="Unassembled WGS sequence"/>
</dbReference>
<dbReference type="SMART" id="SM00046">
    <property type="entry name" value="DAGKc"/>
    <property type="match status" value="1"/>
</dbReference>
<dbReference type="PANTHER" id="PTHR12358">
    <property type="entry name" value="SPHINGOSINE KINASE"/>
    <property type="match status" value="1"/>
</dbReference>
<name>A0A1T5IJ13_9BACT</name>
<evidence type="ECO:0000259" key="5">
    <source>
        <dbReference type="PROSITE" id="PS50146"/>
    </source>
</evidence>
<evidence type="ECO:0000256" key="4">
    <source>
        <dbReference type="ARBA" id="ARBA00022840"/>
    </source>
</evidence>
<dbReference type="EMBL" id="FUZU01000001">
    <property type="protein sequence ID" value="SKC39090.1"/>
    <property type="molecule type" value="Genomic_DNA"/>
</dbReference>
<organism evidence="6 7">
    <name type="scientific">Ohtaekwangia koreensis</name>
    <dbReference type="NCBI Taxonomy" id="688867"/>
    <lineage>
        <taxon>Bacteria</taxon>
        <taxon>Pseudomonadati</taxon>
        <taxon>Bacteroidota</taxon>
        <taxon>Cytophagia</taxon>
        <taxon>Cytophagales</taxon>
        <taxon>Fulvivirgaceae</taxon>
        <taxon>Ohtaekwangia</taxon>
    </lineage>
</organism>
<dbReference type="PROSITE" id="PS50146">
    <property type="entry name" value="DAGK"/>
    <property type="match status" value="1"/>
</dbReference>
<evidence type="ECO:0000313" key="7">
    <source>
        <dbReference type="Proteomes" id="UP000190961"/>
    </source>
</evidence>
<keyword evidence="3 6" id="KW-0418">Kinase</keyword>
<dbReference type="Pfam" id="PF00781">
    <property type="entry name" value="DAGK_cat"/>
    <property type="match status" value="1"/>
</dbReference>
<evidence type="ECO:0000256" key="3">
    <source>
        <dbReference type="ARBA" id="ARBA00022777"/>
    </source>
</evidence>
<dbReference type="InterPro" id="IPR045540">
    <property type="entry name" value="YegS/DAGK_C"/>
</dbReference>
<dbReference type="InterPro" id="IPR001206">
    <property type="entry name" value="Diacylglycerol_kinase_cat_dom"/>
</dbReference>
<dbReference type="PANTHER" id="PTHR12358:SF54">
    <property type="entry name" value="SPHINGOSINE KINASE RELATED PROTEIN"/>
    <property type="match status" value="1"/>
</dbReference>
<dbReference type="InterPro" id="IPR017438">
    <property type="entry name" value="ATP-NAD_kinase_N"/>
</dbReference>
<dbReference type="InterPro" id="IPR050187">
    <property type="entry name" value="Lipid_Phosphate_FormReg"/>
</dbReference>